<dbReference type="Pfam" id="PF13545">
    <property type="entry name" value="HTH_Crp_2"/>
    <property type="match status" value="1"/>
</dbReference>
<dbReference type="AlphaFoldDB" id="A0A238JZA0"/>
<dbReference type="InterPro" id="IPR000595">
    <property type="entry name" value="cNMP-bd_dom"/>
</dbReference>
<name>A0A238JZA0_9RHOB</name>
<dbReference type="Pfam" id="PF00027">
    <property type="entry name" value="cNMP_binding"/>
    <property type="match status" value="1"/>
</dbReference>
<dbReference type="CDD" id="cd00038">
    <property type="entry name" value="CAP_ED"/>
    <property type="match status" value="1"/>
</dbReference>
<dbReference type="PANTHER" id="PTHR24567">
    <property type="entry name" value="CRP FAMILY TRANSCRIPTIONAL REGULATORY PROTEIN"/>
    <property type="match status" value="1"/>
</dbReference>
<dbReference type="Gene3D" id="1.10.10.10">
    <property type="entry name" value="Winged helix-like DNA-binding domain superfamily/Winged helix DNA-binding domain"/>
    <property type="match status" value="1"/>
</dbReference>
<accession>A0A238JZA0</accession>
<dbReference type="EMBL" id="FXYF01000002">
    <property type="protein sequence ID" value="SMX35969.1"/>
    <property type="molecule type" value="Genomic_DNA"/>
</dbReference>
<feature type="domain" description="HTH crp-type" evidence="5">
    <location>
        <begin position="166"/>
        <end position="229"/>
    </location>
</feature>
<dbReference type="GO" id="GO:0005829">
    <property type="term" value="C:cytosol"/>
    <property type="evidence" value="ECO:0007669"/>
    <property type="project" value="TreeGrafter"/>
</dbReference>
<dbReference type="SMART" id="SM00419">
    <property type="entry name" value="HTH_CRP"/>
    <property type="match status" value="1"/>
</dbReference>
<dbReference type="InterPro" id="IPR018490">
    <property type="entry name" value="cNMP-bd_dom_sf"/>
</dbReference>
<reference evidence="6 7" key="1">
    <citation type="submission" date="2017-05" db="EMBL/GenBank/DDBJ databases">
        <authorList>
            <person name="Song R."/>
            <person name="Chenine A.L."/>
            <person name="Ruprecht R.M."/>
        </authorList>
    </citation>
    <scope>NUCLEOTIDE SEQUENCE [LARGE SCALE GENOMIC DNA]</scope>
    <source>
        <strain evidence="6 7">CECT 8898</strain>
    </source>
</reference>
<dbReference type="SUPFAM" id="SSF51206">
    <property type="entry name" value="cAMP-binding domain-like"/>
    <property type="match status" value="1"/>
</dbReference>
<dbReference type="InterPro" id="IPR014710">
    <property type="entry name" value="RmlC-like_jellyroll"/>
</dbReference>
<evidence type="ECO:0000256" key="3">
    <source>
        <dbReference type="ARBA" id="ARBA00023163"/>
    </source>
</evidence>
<sequence length="241" mass="25959">MARGATFLPCCRASKNAAGADPVTDWTGDASLPALAPATRARLRTLHPMQVPKGTSLFHPGDAVQGFVVVLDGRVDVFLTGPTGRDILLYAVEPGQSCVQSTLGLLGGEDYSGEAITRSDSRLVLIPRDLFLGLMDSDAGFRAFVFQAFATRMQSMMHLLERVAFTRVEARLAQCLLERATEGRVEATHAELAVMIGSAREVVSRRLDALARRGLVRLERGTVLLCDEATLRSLAESDGAM</sequence>
<dbReference type="Proteomes" id="UP000207598">
    <property type="component" value="Unassembled WGS sequence"/>
</dbReference>
<dbReference type="InterPro" id="IPR050397">
    <property type="entry name" value="Env_Response_Regulators"/>
</dbReference>
<evidence type="ECO:0000259" key="4">
    <source>
        <dbReference type="PROSITE" id="PS50042"/>
    </source>
</evidence>
<dbReference type="PROSITE" id="PS50042">
    <property type="entry name" value="CNMP_BINDING_3"/>
    <property type="match status" value="1"/>
</dbReference>
<dbReference type="GO" id="GO:0003677">
    <property type="term" value="F:DNA binding"/>
    <property type="evidence" value="ECO:0007669"/>
    <property type="project" value="UniProtKB-KW"/>
</dbReference>
<dbReference type="InterPro" id="IPR036388">
    <property type="entry name" value="WH-like_DNA-bd_sf"/>
</dbReference>
<dbReference type="PROSITE" id="PS51063">
    <property type="entry name" value="HTH_CRP_2"/>
    <property type="match status" value="1"/>
</dbReference>
<feature type="domain" description="Cyclic nucleotide-binding" evidence="4">
    <location>
        <begin position="43"/>
        <end position="152"/>
    </location>
</feature>
<keyword evidence="7" id="KW-1185">Reference proteome</keyword>
<protein>
    <submittedName>
        <fullName evidence="6">cAMP receptor protein</fullName>
    </submittedName>
</protein>
<dbReference type="InterPro" id="IPR036390">
    <property type="entry name" value="WH_DNA-bd_sf"/>
</dbReference>
<keyword evidence="3" id="KW-0804">Transcription</keyword>
<dbReference type="InterPro" id="IPR012318">
    <property type="entry name" value="HTH_CRP"/>
</dbReference>
<gene>
    <name evidence="6" type="primary">crp_1</name>
    <name evidence="6" type="ORF">MAA8898_00708</name>
</gene>
<evidence type="ECO:0000256" key="1">
    <source>
        <dbReference type="ARBA" id="ARBA00023015"/>
    </source>
</evidence>
<keyword evidence="1" id="KW-0805">Transcription regulation</keyword>
<organism evidence="6 7">
    <name type="scientific">Maliponia aquimaris</name>
    <dbReference type="NCBI Taxonomy" id="1673631"/>
    <lineage>
        <taxon>Bacteria</taxon>
        <taxon>Pseudomonadati</taxon>
        <taxon>Pseudomonadota</taxon>
        <taxon>Alphaproteobacteria</taxon>
        <taxon>Rhodobacterales</taxon>
        <taxon>Paracoccaceae</taxon>
        <taxon>Maliponia</taxon>
    </lineage>
</organism>
<evidence type="ECO:0000313" key="7">
    <source>
        <dbReference type="Proteomes" id="UP000207598"/>
    </source>
</evidence>
<dbReference type="OrthoDB" id="9776746at2"/>
<proteinExistence type="predicted"/>
<evidence type="ECO:0000313" key="6">
    <source>
        <dbReference type="EMBL" id="SMX35969.1"/>
    </source>
</evidence>
<dbReference type="SUPFAM" id="SSF46785">
    <property type="entry name" value="Winged helix' DNA-binding domain"/>
    <property type="match status" value="1"/>
</dbReference>
<dbReference type="PANTHER" id="PTHR24567:SF74">
    <property type="entry name" value="HTH-TYPE TRANSCRIPTIONAL REGULATOR ARCR"/>
    <property type="match status" value="1"/>
</dbReference>
<keyword evidence="2" id="KW-0238">DNA-binding</keyword>
<evidence type="ECO:0000256" key="2">
    <source>
        <dbReference type="ARBA" id="ARBA00023125"/>
    </source>
</evidence>
<dbReference type="Gene3D" id="2.60.120.10">
    <property type="entry name" value="Jelly Rolls"/>
    <property type="match status" value="1"/>
</dbReference>
<dbReference type="GO" id="GO:0003700">
    <property type="term" value="F:DNA-binding transcription factor activity"/>
    <property type="evidence" value="ECO:0007669"/>
    <property type="project" value="TreeGrafter"/>
</dbReference>
<keyword evidence="6" id="KW-0675">Receptor</keyword>
<evidence type="ECO:0000259" key="5">
    <source>
        <dbReference type="PROSITE" id="PS51063"/>
    </source>
</evidence>